<comment type="caution">
    <text evidence="2">The sequence shown here is derived from an EMBL/GenBank/DDBJ whole genome shotgun (WGS) entry which is preliminary data.</text>
</comment>
<evidence type="ECO:0000256" key="1">
    <source>
        <dbReference type="SAM" id="MobiDB-lite"/>
    </source>
</evidence>
<accession>A0A919G3B7</accession>
<sequence length="71" mass="7295">MGFPVVSGGPPADVDGGELPAAPAFPYRVRSGARAAGFPITPSFCDLGRPAAAYLTRFQRSNRGTGIVSSQ</sequence>
<dbReference type="EMBL" id="BNCD01000005">
    <property type="protein sequence ID" value="GHH76726.1"/>
    <property type="molecule type" value="Genomic_DNA"/>
</dbReference>
<reference evidence="2" key="2">
    <citation type="submission" date="2020-09" db="EMBL/GenBank/DDBJ databases">
        <authorList>
            <person name="Sun Q."/>
            <person name="Ohkuma M."/>
        </authorList>
    </citation>
    <scope>NUCLEOTIDE SEQUENCE</scope>
    <source>
        <strain evidence="2">JCM 5069</strain>
    </source>
</reference>
<reference evidence="2" key="1">
    <citation type="journal article" date="2014" name="Int. J. Syst. Evol. Microbiol.">
        <title>Complete genome sequence of Corynebacterium casei LMG S-19264T (=DSM 44701T), isolated from a smear-ripened cheese.</title>
        <authorList>
            <consortium name="US DOE Joint Genome Institute (JGI-PGF)"/>
            <person name="Walter F."/>
            <person name="Albersmeier A."/>
            <person name="Kalinowski J."/>
            <person name="Ruckert C."/>
        </authorList>
    </citation>
    <scope>NUCLEOTIDE SEQUENCE</scope>
    <source>
        <strain evidence="2">JCM 5069</strain>
    </source>
</reference>
<gene>
    <name evidence="2" type="ORF">GCM10018793_23120</name>
</gene>
<feature type="region of interest" description="Disordered" evidence="1">
    <location>
        <begin position="1"/>
        <end position="20"/>
    </location>
</feature>
<evidence type="ECO:0000313" key="3">
    <source>
        <dbReference type="Proteomes" id="UP000603708"/>
    </source>
</evidence>
<evidence type="ECO:0000313" key="2">
    <source>
        <dbReference type="EMBL" id="GHH76726.1"/>
    </source>
</evidence>
<organism evidence="2 3">
    <name type="scientific">Streptomyces sulfonofaciens</name>
    <dbReference type="NCBI Taxonomy" id="68272"/>
    <lineage>
        <taxon>Bacteria</taxon>
        <taxon>Bacillati</taxon>
        <taxon>Actinomycetota</taxon>
        <taxon>Actinomycetes</taxon>
        <taxon>Kitasatosporales</taxon>
        <taxon>Streptomycetaceae</taxon>
        <taxon>Streptomyces</taxon>
    </lineage>
</organism>
<dbReference type="Proteomes" id="UP000603708">
    <property type="component" value="Unassembled WGS sequence"/>
</dbReference>
<protein>
    <submittedName>
        <fullName evidence="2">Uncharacterized protein</fullName>
    </submittedName>
</protein>
<name>A0A919G3B7_9ACTN</name>
<proteinExistence type="predicted"/>
<dbReference type="AlphaFoldDB" id="A0A919G3B7"/>
<keyword evidence="3" id="KW-1185">Reference proteome</keyword>